<evidence type="ECO:0000313" key="7">
    <source>
        <dbReference type="EMBL" id="RAM38353.1"/>
    </source>
</evidence>
<dbReference type="GO" id="GO:0030246">
    <property type="term" value="F:carbohydrate binding"/>
    <property type="evidence" value="ECO:0007669"/>
    <property type="project" value="UniProtKB-ARBA"/>
</dbReference>
<comment type="similarity">
    <text evidence="2">Belongs to the bacterial solute-binding protein 2 family.</text>
</comment>
<organism evidence="7 8">
    <name type="scientific">Arthrobacter globiformis</name>
    <dbReference type="NCBI Taxonomy" id="1665"/>
    <lineage>
        <taxon>Bacteria</taxon>
        <taxon>Bacillati</taxon>
        <taxon>Actinomycetota</taxon>
        <taxon>Actinomycetes</taxon>
        <taxon>Micrococcales</taxon>
        <taxon>Micrococcaceae</taxon>
        <taxon>Arthrobacter</taxon>
    </lineage>
</organism>
<dbReference type="EMBL" id="QLNP01000062">
    <property type="protein sequence ID" value="RAM38353.1"/>
    <property type="molecule type" value="Genomic_DNA"/>
</dbReference>
<keyword evidence="3 5" id="KW-0732">Signal</keyword>
<evidence type="ECO:0000313" key="8">
    <source>
        <dbReference type="Proteomes" id="UP000249166"/>
    </source>
</evidence>
<dbReference type="GO" id="GO:0030313">
    <property type="term" value="C:cell envelope"/>
    <property type="evidence" value="ECO:0007669"/>
    <property type="project" value="UniProtKB-SubCell"/>
</dbReference>
<comment type="subcellular location">
    <subcellularLocation>
        <location evidence="1">Cell envelope</location>
    </subcellularLocation>
</comment>
<feature type="chain" id="PRO_5039617632" evidence="5">
    <location>
        <begin position="21"/>
        <end position="386"/>
    </location>
</feature>
<dbReference type="OrthoDB" id="1957427at2"/>
<feature type="region of interest" description="Disordered" evidence="4">
    <location>
        <begin position="51"/>
        <end position="70"/>
    </location>
</feature>
<dbReference type="InterPro" id="IPR025997">
    <property type="entry name" value="SBP_2_dom"/>
</dbReference>
<evidence type="ECO:0000256" key="1">
    <source>
        <dbReference type="ARBA" id="ARBA00004196"/>
    </source>
</evidence>
<gene>
    <name evidence="7" type="ORF">DBZ45_04940</name>
</gene>
<dbReference type="PANTHER" id="PTHR46847">
    <property type="entry name" value="D-ALLOSE-BINDING PERIPLASMIC PROTEIN-RELATED"/>
    <property type="match status" value="1"/>
</dbReference>
<protein>
    <submittedName>
        <fullName evidence="7">Sugar ABC transporter substrate-binding protein</fullName>
    </submittedName>
</protein>
<dbReference type="SUPFAM" id="SSF53822">
    <property type="entry name" value="Periplasmic binding protein-like I"/>
    <property type="match status" value="1"/>
</dbReference>
<name>A0A328HMS3_ARTGO</name>
<dbReference type="PANTHER" id="PTHR46847:SF1">
    <property type="entry name" value="D-ALLOSE-BINDING PERIPLASMIC PROTEIN-RELATED"/>
    <property type="match status" value="1"/>
</dbReference>
<evidence type="ECO:0000256" key="5">
    <source>
        <dbReference type="SAM" id="SignalP"/>
    </source>
</evidence>
<reference evidence="7 8" key="1">
    <citation type="submission" date="2018-04" db="EMBL/GenBank/DDBJ databases">
        <title>Bacteria isolated from cave deposits of Manipur.</title>
        <authorList>
            <person name="Sahoo D."/>
            <person name="Sarangthem I."/>
            <person name="Nandeibam J."/>
        </authorList>
    </citation>
    <scope>NUCLEOTIDE SEQUENCE [LARGE SCALE GENOMIC DNA]</scope>
    <source>
        <strain evidence="8">mrc11</strain>
    </source>
</reference>
<evidence type="ECO:0000256" key="2">
    <source>
        <dbReference type="ARBA" id="ARBA00007639"/>
    </source>
</evidence>
<evidence type="ECO:0000256" key="3">
    <source>
        <dbReference type="ARBA" id="ARBA00022729"/>
    </source>
</evidence>
<dbReference type="PROSITE" id="PS51257">
    <property type="entry name" value="PROKAR_LIPOPROTEIN"/>
    <property type="match status" value="1"/>
</dbReference>
<accession>A0A328HMS3</accession>
<evidence type="ECO:0000256" key="4">
    <source>
        <dbReference type="SAM" id="MobiDB-lite"/>
    </source>
</evidence>
<dbReference type="InterPro" id="IPR028082">
    <property type="entry name" value="Peripla_BP_I"/>
</dbReference>
<dbReference type="Proteomes" id="UP000249166">
    <property type="component" value="Unassembled WGS sequence"/>
</dbReference>
<comment type="caution">
    <text evidence="7">The sequence shown here is derived from an EMBL/GenBank/DDBJ whole genome shotgun (WGS) entry which is preliminary data.</text>
</comment>
<dbReference type="Gene3D" id="3.40.50.2300">
    <property type="match status" value="2"/>
</dbReference>
<feature type="domain" description="Periplasmic binding protein" evidence="6">
    <location>
        <begin position="86"/>
        <end position="347"/>
    </location>
</feature>
<dbReference type="AlphaFoldDB" id="A0A328HMS3"/>
<sequence>MMIRRLPLVALAAAMSISVASCSSSTSASSNAPDTGVSEKAQQALDKIKGQVLSKGPNGETPSPASAADLTPEEVAKIKALNAKAAIVMHYGGNDWATAQTNGLKSEFDKLGIKVIATTDANFKPDKQVSDIETVMTQNPNIIVSIPTDPVATASAYKKAAAAGAKLVFMDNIPQGLTAGKDYVSVVSADNYGNGVVAAHQMAKAIGGKGKIGLVFHQADFFVTKQRYQGFKETITKDYPNVQIVEEKGIAGPDFAGDAQAAANAMLSKYADLSGIWAVWDVPAEGVMAAARAAGRQDLKIATEDLGKNVAIALAKDQLVVGLGAQVPFDQGVTEARLAAGALIGKKAPAYVALSAVPVDHSNVLEAWKQVYHEDAPKDIQESYKK</sequence>
<dbReference type="Pfam" id="PF13407">
    <property type="entry name" value="Peripla_BP_4"/>
    <property type="match status" value="1"/>
</dbReference>
<dbReference type="CDD" id="cd06316">
    <property type="entry name" value="PBP1_ABC_sugar_binding-like"/>
    <property type="match status" value="1"/>
</dbReference>
<feature type="signal peptide" evidence="5">
    <location>
        <begin position="1"/>
        <end position="20"/>
    </location>
</feature>
<proteinExistence type="inferred from homology"/>
<evidence type="ECO:0000259" key="6">
    <source>
        <dbReference type="Pfam" id="PF13407"/>
    </source>
</evidence>